<comment type="catalytic activity">
    <reaction evidence="10">
        <text>di-trans,octa-cis-undecaprenyl diphospho-N-acetyl-alpha-D-muramoyl-L-alanyl-D-glutamyl-meso-2,6-diaminopimeloyl-D-alanyl-D-alanine + UDP-N-acetyl-alpha-D-glucosamine = di-trans,octa-cis-undecaprenyl diphospho-[N-acetyl-alpha-D-glucosaminyl-(1-&gt;4)]-N-acetyl-alpha-D-muramoyl-L-alanyl-D-glutamyl-meso-2,6-diaminopimeloyl-D-alanyl-D-alanine + UDP + H(+)</text>
        <dbReference type="Rhea" id="RHEA:31227"/>
        <dbReference type="ChEBI" id="CHEBI:15378"/>
        <dbReference type="ChEBI" id="CHEBI:57705"/>
        <dbReference type="ChEBI" id="CHEBI:58223"/>
        <dbReference type="ChEBI" id="CHEBI:61387"/>
        <dbReference type="ChEBI" id="CHEBI:61388"/>
        <dbReference type="EC" id="2.4.1.227"/>
    </reaction>
</comment>
<evidence type="ECO:0000256" key="7">
    <source>
        <dbReference type="ARBA" id="ARBA00023136"/>
    </source>
</evidence>
<dbReference type="GO" id="GO:0051301">
    <property type="term" value="P:cell division"/>
    <property type="evidence" value="ECO:0007669"/>
    <property type="project" value="UniProtKB-KW"/>
</dbReference>
<dbReference type="EMBL" id="QIBX01000002">
    <property type="protein sequence ID" value="RNL41459.1"/>
    <property type="molecule type" value="Genomic_DNA"/>
</dbReference>
<comment type="function">
    <text evidence="10">Cell wall formation. Catalyzes the transfer of a GlcNAc subunit on undecaprenyl-pyrophosphoryl-MurNAc-pentapeptide (lipid intermediate I) to form undecaprenyl-pyrophosphoryl-MurNAc-(pentapeptide)GlcNAc (lipid intermediate II).</text>
</comment>
<dbReference type="PANTHER" id="PTHR21015:SF22">
    <property type="entry name" value="GLYCOSYLTRANSFERASE"/>
    <property type="match status" value="1"/>
</dbReference>
<keyword evidence="8 10" id="KW-0131">Cell cycle</keyword>
<keyword evidence="3 10" id="KW-0328">Glycosyltransferase</keyword>
<feature type="binding site" evidence="10">
    <location>
        <position position="123"/>
    </location>
    <ligand>
        <name>UDP-N-acetyl-alpha-D-glucosamine</name>
        <dbReference type="ChEBI" id="CHEBI:57705"/>
    </ligand>
</feature>
<dbReference type="GO" id="GO:0051991">
    <property type="term" value="F:UDP-N-acetyl-D-glucosamine:N-acetylmuramoyl-L-alanyl-D-glutamyl-meso-2,6-diaminopimelyl-D-alanyl-D-alanine-diphosphoundecaprenol 4-beta-N-acetylglucosaminlytransferase activity"/>
    <property type="evidence" value="ECO:0007669"/>
    <property type="project" value="RHEA"/>
</dbReference>
<dbReference type="AlphaFoldDB" id="A0A3N0B3Y7"/>
<keyword evidence="1 10" id="KW-1003">Cell membrane</keyword>
<keyword evidence="2 10" id="KW-0132">Cell division</keyword>
<keyword evidence="14" id="KW-1185">Reference proteome</keyword>
<evidence type="ECO:0000256" key="6">
    <source>
        <dbReference type="ARBA" id="ARBA00022984"/>
    </source>
</evidence>
<dbReference type="Pfam" id="PF04101">
    <property type="entry name" value="Glyco_tran_28_C"/>
    <property type="match status" value="1"/>
</dbReference>
<comment type="subcellular location">
    <subcellularLocation>
        <location evidence="10">Cell membrane</location>
        <topology evidence="10">Peripheral membrane protein</topology>
        <orientation evidence="10">Cytoplasmic side</orientation>
    </subcellularLocation>
</comment>
<dbReference type="HAMAP" id="MF_00033">
    <property type="entry name" value="MurG"/>
    <property type="match status" value="1"/>
</dbReference>
<keyword evidence="7 10" id="KW-0472">Membrane</keyword>
<evidence type="ECO:0000256" key="9">
    <source>
        <dbReference type="ARBA" id="ARBA00023316"/>
    </source>
</evidence>
<comment type="pathway">
    <text evidence="10">Cell wall biogenesis; peptidoglycan biosynthesis.</text>
</comment>
<dbReference type="PANTHER" id="PTHR21015">
    <property type="entry name" value="UDP-N-ACETYLGLUCOSAMINE--N-ACETYLMURAMYL-(PENTAPEPTIDE) PYROPHOSPHORYL-UNDECAPRENOL N-ACETYLGLUCOSAMINE TRANSFERASE 1"/>
    <property type="match status" value="1"/>
</dbReference>
<protein>
    <recommendedName>
        <fullName evidence="10">UDP-N-acetylglucosamine--N-acetylmuramyl-(pentapeptide) pyrophosphoryl-undecaprenol N-acetylglucosamine transferase</fullName>
        <ecNumber evidence="10">2.4.1.227</ecNumber>
    </recommendedName>
    <alternativeName>
        <fullName evidence="10">Undecaprenyl-PP-MurNAc-pentapeptide-UDPGlcNAc GlcNAc transferase</fullName>
    </alternativeName>
</protein>
<gene>
    <name evidence="10 13" type="primary">murG</name>
    <name evidence="13" type="ORF">DMP06_02445</name>
</gene>
<dbReference type="Proteomes" id="UP000269591">
    <property type="component" value="Unassembled WGS sequence"/>
</dbReference>
<keyword evidence="6 10" id="KW-0573">Peptidoglycan synthesis</keyword>
<evidence type="ECO:0000256" key="3">
    <source>
        <dbReference type="ARBA" id="ARBA00022676"/>
    </source>
</evidence>
<reference evidence="14" key="1">
    <citation type="submission" date="2018-05" db="EMBL/GenBank/DDBJ databases">
        <title>Genome Sequencing of selected type strains of the family Eggerthellaceae.</title>
        <authorList>
            <person name="Danylec N."/>
            <person name="Stoll D.A."/>
            <person name="Doetsch A."/>
            <person name="Huch M."/>
        </authorList>
    </citation>
    <scope>NUCLEOTIDE SEQUENCE [LARGE SCALE GENOMIC DNA]</scope>
    <source>
        <strain evidence="14">DSM 24851</strain>
    </source>
</reference>
<dbReference type="Gene3D" id="3.40.50.2000">
    <property type="entry name" value="Glycogen Phosphorylase B"/>
    <property type="match status" value="2"/>
</dbReference>
<dbReference type="GO" id="GO:0071555">
    <property type="term" value="P:cell wall organization"/>
    <property type="evidence" value="ECO:0007669"/>
    <property type="project" value="UniProtKB-KW"/>
</dbReference>
<proteinExistence type="inferred from homology"/>
<feature type="domain" description="Glycosyl transferase family 28 C-terminal" evidence="12">
    <location>
        <begin position="188"/>
        <end position="354"/>
    </location>
</feature>
<evidence type="ECO:0000256" key="8">
    <source>
        <dbReference type="ARBA" id="ARBA00023306"/>
    </source>
</evidence>
<dbReference type="EC" id="2.4.1.227" evidence="10"/>
<dbReference type="GO" id="GO:0005975">
    <property type="term" value="P:carbohydrate metabolic process"/>
    <property type="evidence" value="ECO:0007669"/>
    <property type="project" value="InterPro"/>
</dbReference>
<dbReference type="UniPathway" id="UPA00219"/>
<feature type="binding site" evidence="10">
    <location>
        <position position="165"/>
    </location>
    <ligand>
        <name>UDP-N-acetyl-alpha-D-glucosamine</name>
        <dbReference type="ChEBI" id="CHEBI:57705"/>
    </ligand>
</feature>
<sequence>MRKIVLSGGGTAGHINPALALAEVLQQRGFEVHFAGTPQGVEARLVKLAGIPFTAFDAAGFDRQAPWTLVTSSIKIARSAKRARSWMSELDPAAVVGFGGYVSIPVGMAAEKLGVPVVVHEQNSVMGMANKFLAKRARAVALTYGVAAEGVDIPGETVVTGNPVRSSVLSATREEGRAMLGIPDDATMLLVFGGSLGARHINQAVSSLKQRLMDIEGLHVVHITGPKEYDATLEGLALTDEEAKRWHIMPYQDRMAETLAAADCVISRAGATSLAEISALRLPALLVPFPFATADHQTTNARAYVAAKAAYMMPDDALDSQEFADKVIALATDAALREEMRANAAAFKTEDAAHALADVVCRFARA</sequence>
<dbReference type="RefSeq" id="WP_123208157.1">
    <property type="nucleotide sequence ID" value="NZ_JBHTHO010000006.1"/>
</dbReference>
<evidence type="ECO:0000256" key="2">
    <source>
        <dbReference type="ARBA" id="ARBA00022618"/>
    </source>
</evidence>
<dbReference type="Pfam" id="PF03033">
    <property type="entry name" value="Glyco_transf_28"/>
    <property type="match status" value="1"/>
</dbReference>
<dbReference type="OrthoDB" id="9808936at2"/>
<dbReference type="InterPro" id="IPR007235">
    <property type="entry name" value="Glyco_trans_28_C"/>
</dbReference>
<evidence type="ECO:0000256" key="10">
    <source>
        <dbReference type="HAMAP-Rule" id="MF_00033"/>
    </source>
</evidence>
<evidence type="ECO:0000313" key="14">
    <source>
        <dbReference type="Proteomes" id="UP000269591"/>
    </source>
</evidence>
<keyword evidence="9 10" id="KW-0961">Cell wall biogenesis/degradation</keyword>
<evidence type="ECO:0000256" key="4">
    <source>
        <dbReference type="ARBA" id="ARBA00022679"/>
    </source>
</evidence>
<accession>A0A3N0B3Y7</accession>
<dbReference type="SUPFAM" id="SSF53756">
    <property type="entry name" value="UDP-Glycosyltransferase/glycogen phosphorylase"/>
    <property type="match status" value="1"/>
</dbReference>
<dbReference type="NCBIfam" id="TIGR01133">
    <property type="entry name" value="murG"/>
    <property type="match status" value="1"/>
</dbReference>
<comment type="similarity">
    <text evidence="10">Belongs to the glycosyltransferase 28 family. MurG subfamily.</text>
</comment>
<dbReference type="GO" id="GO:0050511">
    <property type="term" value="F:undecaprenyldiphospho-muramoylpentapeptide beta-N-acetylglucosaminyltransferase activity"/>
    <property type="evidence" value="ECO:0007669"/>
    <property type="project" value="UniProtKB-UniRule"/>
</dbReference>
<evidence type="ECO:0000259" key="11">
    <source>
        <dbReference type="Pfam" id="PF03033"/>
    </source>
</evidence>
<keyword evidence="5 10" id="KW-0133">Cell shape</keyword>
<feature type="binding site" evidence="10">
    <location>
        <position position="297"/>
    </location>
    <ligand>
        <name>UDP-N-acetyl-alpha-D-glucosamine</name>
        <dbReference type="ChEBI" id="CHEBI:57705"/>
    </ligand>
</feature>
<comment type="caution">
    <text evidence="10">Lacks conserved residue(s) required for the propagation of feature annotation.</text>
</comment>
<comment type="caution">
    <text evidence="13">The sequence shown here is derived from an EMBL/GenBank/DDBJ whole genome shotgun (WGS) entry which is preliminary data.</text>
</comment>
<feature type="binding site" evidence="10">
    <location>
        <position position="195"/>
    </location>
    <ligand>
        <name>UDP-N-acetyl-alpha-D-glucosamine</name>
        <dbReference type="ChEBI" id="CHEBI:57705"/>
    </ligand>
</feature>
<dbReference type="GO" id="GO:0009252">
    <property type="term" value="P:peptidoglycan biosynthetic process"/>
    <property type="evidence" value="ECO:0007669"/>
    <property type="project" value="UniProtKB-UniRule"/>
</dbReference>
<evidence type="ECO:0000256" key="1">
    <source>
        <dbReference type="ARBA" id="ARBA00022475"/>
    </source>
</evidence>
<evidence type="ECO:0000259" key="12">
    <source>
        <dbReference type="Pfam" id="PF04101"/>
    </source>
</evidence>
<keyword evidence="4 10" id="KW-0808">Transferase</keyword>
<dbReference type="GO" id="GO:0005886">
    <property type="term" value="C:plasma membrane"/>
    <property type="evidence" value="ECO:0007669"/>
    <property type="project" value="UniProtKB-SubCell"/>
</dbReference>
<dbReference type="GO" id="GO:0008360">
    <property type="term" value="P:regulation of cell shape"/>
    <property type="evidence" value="ECO:0007669"/>
    <property type="project" value="UniProtKB-KW"/>
</dbReference>
<evidence type="ECO:0000256" key="5">
    <source>
        <dbReference type="ARBA" id="ARBA00022960"/>
    </source>
</evidence>
<feature type="domain" description="Glycosyltransferase family 28 N-terminal" evidence="11">
    <location>
        <begin position="4"/>
        <end position="141"/>
    </location>
</feature>
<organism evidence="13 14">
    <name type="scientific">Slackia equolifaciens</name>
    <dbReference type="NCBI Taxonomy" id="498718"/>
    <lineage>
        <taxon>Bacteria</taxon>
        <taxon>Bacillati</taxon>
        <taxon>Actinomycetota</taxon>
        <taxon>Coriobacteriia</taxon>
        <taxon>Eggerthellales</taxon>
        <taxon>Eggerthellaceae</taxon>
        <taxon>Slackia</taxon>
    </lineage>
</organism>
<evidence type="ECO:0000313" key="13">
    <source>
        <dbReference type="EMBL" id="RNL41459.1"/>
    </source>
</evidence>
<feature type="binding site" evidence="10">
    <location>
        <begin position="11"/>
        <end position="13"/>
    </location>
    <ligand>
        <name>UDP-N-acetyl-alpha-D-glucosamine</name>
        <dbReference type="ChEBI" id="CHEBI:57705"/>
    </ligand>
</feature>
<dbReference type="InterPro" id="IPR004276">
    <property type="entry name" value="GlycoTrans_28_N"/>
</dbReference>
<name>A0A3N0B3Y7_9ACTN</name>
<dbReference type="CDD" id="cd03785">
    <property type="entry name" value="GT28_MurG"/>
    <property type="match status" value="1"/>
</dbReference>
<dbReference type="InterPro" id="IPR006009">
    <property type="entry name" value="GlcNAc_MurG"/>
</dbReference>